<keyword evidence="6" id="KW-0255">Endonuclease</keyword>
<dbReference type="GO" id="GO:0051539">
    <property type="term" value="F:4 iron, 4 sulfur cluster binding"/>
    <property type="evidence" value="ECO:0007669"/>
    <property type="project" value="UniProtKB-KW"/>
</dbReference>
<dbReference type="GO" id="GO:0006284">
    <property type="term" value="P:base-excision repair"/>
    <property type="evidence" value="ECO:0007669"/>
    <property type="project" value="InterPro"/>
</dbReference>
<dbReference type="AlphaFoldDB" id="A0A2T4PYB7"/>
<keyword evidence="3" id="KW-0408">Iron</keyword>
<comment type="caution">
    <text evidence="6">The sequence shown here is derived from an EMBL/GenBank/DDBJ whole genome shotgun (WGS) entry which is preliminary data.</text>
</comment>
<reference evidence="6 7" key="1">
    <citation type="journal article" date="2016" name="Front. Microbiol.">
        <title>Comprehensive Phylogenetic Analysis of Bovine Non-aureus Staphylococci Species Based on Whole-Genome Sequencing.</title>
        <authorList>
            <person name="Naushad S."/>
            <person name="Barkema H.W."/>
            <person name="Luby C."/>
            <person name="Condas L.A."/>
            <person name="Nobrega D.B."/>
            <person name="Carson D.A."/>
            <person name="De Buck J."/>
        </authorList>
    </citation>
    <scope>NUCLEOTIDE SEQUENCE [LARGE SCALE GENOMIC DNA]</scope>
    <source>
        <strain evidence="6 7">SNUC 2993</strain>
    </source>
</reference>
<sequence length="215" mass="25056">MLQTEELYNILYQNMGPQHWWPADSNIEMMLGAILVQNTNWRNADLALQSLKEATDFNPKYILNMPLEDLQMVIKSSGFYKNKAKAIHALFLWLDQHHFDYNGIVTQYRDDLRKELLSIRGIGSETADVIIVYIFGGVEFIPDSYTRRLYAKLGYANTDSYDKFKKEIQLPSTFTNQDANEFHALLDNFGKNYFNIKNGTHYTFLDSYFESSVND</sequence>
<dbReference type="GO" id="GO:0046872">
    <property type="term" value="F:metal ion binding"/>
    <property type="evidence" value="ECO:0007669"/>
    <property type="project" value="UniProtKB-KW"/>
</dbReference>
<dbReference type="STRING" id="1194526.A284_10290"/>
<evidence type="ECO:0000313" key="6">
    <source>
        <dbReference type="EMBL" id="PTI49879.1"/>
    </source>
</evidence>
<evidence type="ECO:0000256" key="1">
    <source>
        <dbReference type="ARBA" id="ARBA00022485"/>
    </source>
</evidence>
<dbReference type="Gene3D" id="1.10.340.30">
    <property type="entry name" value="Hypothetical protein, domain 2"/>
    <property type="match status" value="1"/>
</dbReference>
<dbReference type="EMBL" id="PZEV01000046">
    <property type="protein sequence ID" value="PTI49879.1"/>
    <property type="molecule type" value="Genomic_DNA"/>
</dbReference>
<dbReference type="PIRSF" id="PIRSF001435">
    <property type="entry name" value="Nth"/>
    <property type="match status" value="1"/>
</dbReference>
<proteinExistence type="predicted"/>
<keyword evidence="4" id="KW-0411">Iron-sulfur</keyword>
<evidence type="ECO:0000256" key="4">
    <source>
        <dbReference type="ARBA" id="ARBA00023014"/>
    </source>
</evidence>
<dbReference type="PANTHER" id="PTHR10359">
    <property type="entry name" value="A/G-SPECIFIC ADENINE GLYCOSYLASE/ENDONUCLEASE III"/>
    <property type="match status" value="1"/>
</dbReference>
<dbReference type="RefSeq" id="WP_107533025.1">
    <property type="nucleotide sequence ID" value="NZ_JAIBNN010000001.1"/>
</dbReference>
<dbReference type="InterPro" id="IPR003265">
    <property type="entry name" value="HhH-GPD_domain"/>
</dbReference>
<evidence type="ECO:0000259" key="5">
    <source>
        <dbReference type="SMART" id="SM00478"/>
    </source>
</evidence>
<protein>
    <submittedName>
        <fullName evidence="6">Endonuclease III</fullName>
    </submittedName>
</protein>
<evidence type="ECO:0000256" key="3">
    <source>
        <dbReference type="ARBA" id="ARBA00023004"/>
    </source>
</evidence>
<feature type="domain" description="HhH-GPD" evidence="5">
    <location>
        <begin position="35"/>
        <end position="192"/>
    </location>
</feature>
<dbReference type="Pfam" id="PF00730">
    <property type="entry name" value="HhH-GPD"/>
    <property type="match status" value="1"/>
</dbReference>
<organism evidence="6 7">
    <name type="scientific">Staphylococcus warneri</name>
    <dbReference type="NCBI Taxonomy" id="1292"/>
    <lineage>
        <taxon>Bacteria</taxon>
        <taxon>Bacillati</taxon>
        <taxon>Bacillota</taxon>
        <taxon>Bacilli</taxon>
        <taxon>Bacillales</taxon>
        <taxon>Staphylococcaceae</taxon>
        <taxon>Staphylococcus</taxon>
    </lineage>
</organism>
<dbReference type="InterPro" id="IPR011257">
    <property type="entry name" value="DNA_glycosylase"/>
</dbReference>
<dbReference type="PANTHER" id="PTHR10359:SF19">
    <property type="entry name" value="DNA REPAIR GLYCOSYLASE MJ1434-RELATED"/>
    <property type="match status" value="1"/>
</dbReference>
<dbReference type="CDD" id="cd00056">
    <property type="entry name" value="ENDO3c"/>
    <property type="match status" value="1"/>
</dbReference>
<gene>
    <name evidence="6" type="ORF">BU085_10935</name>
</gene>
<name>A0A2T4PYB7_STAWA</name>
<keyword evidence="1" id="KW-0004">4Fe-4S</keyword>
<keyword evidence="6" id="KW-0378">Hydrolase</keyword>
<accession>A0A2T4PYB7</accession>
<keyword evidence="2" id="KW-0479">Metal-binding</keyword>
<dbReference type="Proteomes" id="UP000240717">
    <property type="component" value="Unassembled WGS sequence"/>
</dbReference>
<evidence type="ECO:0000256" key="2">
    <source>
        <dbReference type="ARBA" id="ARBA00022723"/>
    </source>
</evidence>
<dbReference type="SUPFAM" id="SSF48150">
    <property type="entry name" value="DNA-glycosylase"/>
    <property type="match status" value="1"/>
</dbReference>
<keyword evidence="6" id="KW-0540">Nuclease</keyword>
<evidence type="ECO:0000313" key="7">
    <source>
        <dbReference type="Proteomes" id="UP000240717"/>
    </source>
</evidence>
<dbReference type="SMART" id="SM00478">
    <property type="entry name" value="ENDO3c"/>
    <property type="match status" value="1"/>
</dbReference>
<dbReference type="GO" id="GO:0004519">
    <property type="term" value="F:endonuclease activity"/>
    <property type="evidence" value="ECO:0007669"/>
    <property type="project" value="UniProtKB-KW"/>
</dbReference>